<evidence type="ECO:0000313" key="10">
    <source>
        <dbReference type="EMBL" id="JAV69573.1"/>
    </source>
</evidence>
<dbReference type="InterPro" id="IPR036322">
    <property type="entry name" value="WD40_repeat_dom_sf"/>
</dbReference>
<keyword evidence="7" id="KW-0539">Nucleus</keyword>
<accession>A0A1Y1L7B1</accession>
<keyword evidence="6" id="KW-0804">Transcription</keyword>
<proteinExistence type="inferred from homology"/>
<dbReference type="Pfam" id="PF00400">
    <property type="entry name" value="WD40"/>
    <property type="match status" value="5"/>
</dbReference>
<evidence type="ECO:0000256" key="1">
    <source>
        <dbReference type="ARBA" id="ARBA00004123"/>
    </source>
</evidence>
<keyword evidence="4" id="KW-0677">Repeat</keyword>
<feature type="repeat" description="WD" evidence="8">
    <location>
        <begin position="441"/>
        <end position="482"/>
    </location>
</feature>
<evidence type="ECO:0000256" key="7">
    <source>
        <dbReference type="ARBA" id="ARBA00023242"/>
    </source>
</evidence>
<dbReference type="PANTHER" id="PTHR19879:SF1">
    <property type="entry name" value="CANNONBALL-RELATED"/>
    <property type="match status" value="1"/>
</dbReference>
<dbReference type="InterPro" id="IPR007582">
    <property type="entry name" value="TFIID_NTD2"/>
</dbReference>
<dbReference type="AlphaFoldDB" id="A0A1Y1L7B1"/>
<sequence length="564" mass="64252">MEDVKRDINIKAKRTRYEQVKQIATAYLQRRNYPISPHEDIPIGQFKMFSHIENETSRPNSILYSCFNNDPVLFEQTFGKFLLWIKDLLKNNKKKHEDLELVIGPLFCHIYLEILRGGHTERASSFLKIHLPSIDRTKCDTFIQELINAFVSDSIDTPILKENFRSTKYSVELSHDSVMALKQYLSDAGHVVLLQVFQSWFFMNEKEEAQDENESMVLVGDPILCNGHIESPKSVNNSNSNLSLQKLLTAIDSVNSEPAPVYSVHLSNVKDRVTCGTLNRQQGFFAYSYNNTVTLRCLQTLQQLENTLTYGEVVLLGHHARVYDIRFFKKRKHLISCSQDKTIRLFDIENYEQKLLYKGHEHPVYCLSTCLNGNFFVSGSYDHTARLWSVTRNDTLRVFVGHTQQVTSIDFHPNCTYLCTGSADRNIRMWSIRDAEPIRLLLGSKGAVYATIFTPEGKHLVSSGEDRRLRVWDLVSAKQLIEFKIGSQPVTKLAVSADEKMLATGSIDGTVKLWNFDVLVKGSDEGSTIDPVCTFSLNHSLHALDYCFGTFGCLTSQCNATVKL</sequence>
<comment type="similarity">
    <text evidence="2">Belongs to the WD repeat TAF5 family.</text>
</comment>
<evidence type="ECO:0000256" key="6">
    <source>
        <dbReference type="ARBA" id="ARBA00023163"/>
    </source>
</evidence>
<evidence type="ECO:0000256" key="2">
    <source>
        <dbReference type="ARBA" id="ARBA00009435"/>
    </source>
</evidence>
<dbReference type="PROSITE" id="PS50082">
    <property type="entry name" value="WD_REPEATS_2"/>
    <property type="match status" value="5"/>
</dbReference>
<dbReference type="PRINTS" id="PR00320">
    <property type="entry name" value="GPROTEINBRPT"/>
</dbReference>
<feature type="domain" description="TFIID subunit TAF5 NTD2" evidence="9">
    <location>
        <begin position="69"/>
        <end position="198"/>
    </location>
</feature>
<evidence type="ECO:0000259" key="9">
    <source>
        <dbReference type="Pfam" id="PF04494"/>
    </source>
</evidence>
<dbReference type="InterPro" id="IPR015943">
    <property type="entry name" value="WD40/YVTN_repeat-like_dom_sf"/>
</dbReference>
<evidence type="ECO:0000256" key="3">
    <source>
        <dbReference type="ARBA" id="ARBA00022574"/>
    </source>
</evidence>
<evidence type="ECO:0000256" key="5">
    <source>
        <dbReference type="ARBA" id="ARBA00023015"/>
    </source>
</evidence>
<dbReference type="PANTHER" id="PTHR19879">
    <property type="entry name" value="TRANSCRIPTION INITIATION FACTOR TFIID"/>
    <property type="match status" value="1"/>
</dbReference>
<keyword evidence="3 8" id="KW-0853">WD repeat</keyword>
<dbReference type="SUPFAM" id="SSF50978">
    <property type="entry name" value="WD40 repeat-like"/>
    <property type="match status" value="1"/>
</dbReference>
<reference evidence="10" key="1">
    <citation type="journal article" date="2016" name="Sci. Rep.">
        <title>Molecular characterization of firefly nuptial gifts: a multi-omics approach sheds light on postcopulatory sexual selection.</title>
        <authorList>
            <person name="Al-Wathiqui N."/>
            <person name="Fallon T.R."/>
            <person name="South A."/>
            <person name="Weng J.K."/>
            <person name="Lewis S.M."/>
        </authorList>
    </citation>
    <scope>NUCLEOTIDE SEQUENCE</scope>
</reference>
<dbReference type="GO" id="GO:0005669">
    <property type="term" value="C:transcription factor TFIID complex"/>
    <property type="evidence" value="ECO:0007669"/>
    <property type="project" value="TreeGrafter"/>
</dbReference>
<feature type="repeat" description="WD" evidence="8">
    <location>
        <begin position="483"/>
        <end position="517"/>
    </location>
</feature>
<evidence type="ECO:0000256" key="8">
    <source>
        <dbReference type="PROSITE-ProRule" id="PRU00221"/>
    </source>
</evidence>
<dbReference type="CDD" id="cd00200">
    <property type="entry name" value="WD40"/>
    <property type="match status" value="1"/>
</dbReference>
<dbReference type="EMBL" id="GEZM01062628">
    <property type="protein sequence ID" value="JAV69573.1"/>
    <property type="molecule type" value="Transcribed_RNA"/>
</dbReference>
<dbReference type="InterPro" id="IPR019775">
    <property type="entry name" value="WD40_repeat_CS"/>
</dbReference>
<dbReference type="PROSITE" id="PS00678">
    <property type="entry name" value="WD_REPEATS_1"/>
    <property type="match status" value="2"/>
</dbReference>
<feature type="repeat" description="WD" evidence="8">
    <location>
        <begin position="315"/>
        <end position="356"/>
    </location>
</feature>
<dbReference type="GO" id="GO:0006367">
    <property type="term" value="P:transcription initiation at RNA polymerase II promoter"/>
    <property type="evidence" value="ECO:0007669"/>
    <property type="project" value="TreeGrafter"/>
</dbReference>
<protein>
    <recommendedName>
        <fullName evidence="9">TFIID subunit TAF5 NTD2 domain-containing protein</fullName>
    </recommendedName>
</protein>
<dbReference type="GO" id="GO:0016251">
    <property type="term" value="F:RNA polymerase II general transcription initiation factor activity"/>
    <property type="evidence" value="ECO:0007669"/>
    <property type="project" value="TreeGrafter"/>
</dbReference>
<dbReference type="Gene3D" id="2.130.10.10">
    <property type="entry name" value="YVTN repeat-like/Quinoprotein amine dehydrogenase"/>
    <property type="match status" value="2"/>
</dbReference>
<comment type="subcellular location">
    <subcellularLocation>
        <location evidence="1">Nucleus</location>
    </subcellularLocation>
</comment>
<feature type="repeat" description="WD" evidence="8">
    <location>
        <begin position="399"/>
        <end position="440"/>
    </location>
</feature>
<evidence type="ECO:0000256" key="4">
    <source>
        <dbReference type="ARBA" id="ARBA00022737"/>
    </source>
</evidence>
<feature type="repeat" description="WD" evidence="8">
    <location>
        <begin position="357"/>
        <end position="398"/>
    </location>
</feature>
<dbReference type="Gene3D" id="1.25.40.500">
    <property type="entry name" value="TFIID subunit TAF5, NTD2 domain"/>
    <property type="match status" value="1"/>
</dbReference>
<keyword evidence="5" id="KW-0805">Transcription regulation</keyword>
<dbReference type="SUPFAM" id="SSF160897">
    <property type="entry name" value="Taf5 N-terminal domain-like"/>
    <property type="match status" value="1"/>
</dbReference>
<dbReference type="SMART" id="SM00320">
    <property type="entry name" value="WD40"/>
    <property type="match status" value="5"/>
</dbReference>
<name>A0A1Y1L7B1_PHOPY</name>
<organism evidence="10">
    <name type="scientific">Photinus pyralis</name>
    <name type="common">Common eastern firefly</name>
    <name type="synonym">Lampyris pyralis</name>
    <dbReference type="NCBI Taxonomy" id="7054"/>
    <lineage>
        <taxon>Eukaryota</taxon>
        <taxon>Metazoa</taxon>
        <taxon>Ecdysozoa</taxon>
        <taxon>Arthropoda</taxon>
        <taxon>Hexapoda</taxon>
        <taxon>Insecta</taxon>
        <taxon>Pterygota</taxon>
        <taxon>Neoptera</taxon>
        <taxon>Endopterygota</taxon>
        <taxon>Coleoptera</taxon>
        <taxon>Polyphaga</taxon>
        <taxon>Elateriformia</taxon>
        <taxon>Elateroidea</taxon>
        <taxon>Lampyridae</taxon>
        <taxon>Lampyrinae</taxon>
        <taxon>Photinus</taxon>
    </lineage>
</organism>
<dbReference type="PROSITE" id="PS50294">
    <property type="entry name" value="WD_REPEATS_REGION"/>
    <property type="match status" value="5"/>
</dbReference>
<dbReference type="InterPro" id="IPR001680">
    <property type="entry name" value="WD40_rpt"/>
</dbReference>
<dbReference type="InterPro" id="IPR020472">
    <property type="entry name" value="WD40_PAC1"/>
</dbReference>
<dbReference type="InterPro" id="IPR037264">
    <property type="entry name" value="TFIID_NTD2_sf"/>
</dbReference>
<dbReference type="Pfam" id="PF04494">
    <property type="entry name" value="TFIID_NTD2"/>
    <property type="match status" value="1"/>
</dbReference>